<feature type="transmembrane region" description="Helical" evidence="1">
    <location>
        <begin position="18"/>
        <end position="40"/>
    </location>
</feature>
<name>A0AAV2QXD5_MEGNR</name>
<evidence type="ECO:0000313" key="2">
    <source>
        <dbReference type="EMBL" id="CAL4101578.1"/>
    </source>
</evidence>
<comment type="caution">
    <text evidence="2">The sequence shown here is derived from an EMBL/GenBank/DDBJ whole genome shotgun (WGS) entry which is preliminary data.</text>
</comment>
<keyword evidence="3" id="KW-1185">Reference proteome</keyword>
<dbReference type="AlphaFoldDB" id="A0AAV2QXD5"/>
<evidence type="ECO:0000313" key="3">
    <source>
        <dbReference type="Proteomes" id="UP001497623"/>
    </source>
</evidence>
<dbReference type="Proteomes" id="UP001497623">
    <property type="component" value="Unassembled WGS sequence"/>
</dbReference>
<evidence type="ECO:0008006" key="4">
    <source>
        <dbReference type="Google" id="ProtNLM"/>
    </source>
</evidence>
<feature type="non-terminal residue" evidence="2">
    <location>
        <position position="214"/>
    </location>
</feature>
<keyword evidence="1" id="KW-1133">Transmembrane helix</keyword>
<organism evidence="2 3">
    <name type="scientific">Meganyctiphanes norvegica</name>
    <name type="common">Northern krill</name>
    <name type="synonym">Thysanopoda norvegica</name>
    <dbReference type="NCBI Taxonomy" id="48144"/>
    <lineage>
        <taxon>Eukaryota</taxon>
        <taxon>Metazoa</taxon>
        <taxon>Ecdysozoa</taxon>
        <taxon>Arthropoda</taxon>
        <taxon>Crustacea</taxon>
        <taxon>Multicrustacea</taxon>
        <taxon>Malacostraca</taxon>
        <taxon>Eumalacostraca</taxon>
        <taxon>Eucarida</taxon>
        <taxon>Euphausiacea</taxon>
        <taxon>Euphausiidae</taxon>
        <taxon>Meganyctiphanes</taxon>
    </lineage>
</organism>
<keyword evidence="1" id="KW-0812">Transmembrane</keyword>
<sequence>MTISYWTRVKHAPRSVHIIWVGISIVAIHLYFIPSMSLLLNYSSSLESYYDTSGKLQTNDIAKRNQQMVSVRHPDCRKLFQIGGYYQKLVPVEDMDMESLYRNLSEVVPPTELDQGMMTPTRLQTVNGRLPYLLCRVKLYGAKEIRGCLIRRKSNTKNENKTDDKHHRSEVNTRNTIPTWVAFVGDSKMRDKFIAMVFGLRADFNWSTSLDLQT</sequence>
<reference evidence="2 3" key="1">
    <citation type="submission" date="2024-05" db="EMBL/GenBank/DDBJ databases">
        <authorList>
            <person name="Wallberg A."/>
        </authorList>
    </citation>
    <scope>NUCLEOTIDE SEQUENCE [LARGE SCALE GENOMIC DNA]</scope>
</reference>
<keyword evidence="1" id="KW-0472">Membrane</keyword>
<protein>
    <recommendedName>
        <fullName evidence="4">Hexosyltransferase</fullName>
    </recommendedName>
</protein>
<dbReference type="EMBL" id="CAXKWB010011490">
    <property type="protein sequence ID" value="CAL4101578.1"/>
    <property type="molecule type" value="Genomic_DNA"/>
</dbReference>
<gene>
    <name evidence="2" type="ORF">MNOR_LOCUS17043</name>
</gene>
<proteinExistence type="predicted"/>
<accession>A0AAV2QXD5</accession>
<evidence type="ECO:0000256" key="1">
    <source>
        <dbReference type="SAM" id="Phobius"/>
    </source>
</evidence>